<dbReference type="OrthoDB" id="8870994at2759"/>
<evidence type="ECO:0000256" key="3">
    <source>
        <dbReference type="ARBA" id="ARBA00022514"/>
    </source>
</evidence>
<feature type="compositionally biased region" description="Polar residues" evidence="8">
    <location>
        <begin position="113"/>
        <end position="123"/>
    </location>
</feature>
<dbReference type="InterPro" id="IPR036048">
    <property type="entry name" value="Interleukin_8-like_sf"/>
</dbReference>
<dbReference type="SUPFAM" id="SSF54117">
    <property type="entry name" value="Interleukin 8-like chemokines"/>
    <property type="match status" value="1"/>
</dbReference>
<evidence type="ECO:0000256" key="8">
    <source>
        <dbReference type="SAM" id="MobiDB-lite"/>
    </source>
</evidence>
<dbReference type="InterPro" id="IPR039809">
    <property type="entry name" value="Chemokine_b/g/d"/>
</dbReference>
<dbReference type="InterPro" id="IPR001811">
    <property type="entry name" value="Chemokine_IL8-like_dom"/>
</dbReference>
<evidence type="ECO:0000256" key="6">
    <source>
        <dbReference type="ARBA" id="ARBA00023157"/>
    </source>
</evidence>
<keyword evidence="7" id="KW-0395">Inflammatory response</keyword>
<keyword evidence="6" id="KW-1015">Disulfide bond</keyword>
<keyword evidence="4" id="KW-0964">Secreted</keyword>
<dbReference type="Proteomes" id="UP000316079">
    <property type="component" value="Unassembled WGS sequence"/>
</dbReference>
<evidence type="ECO:0000256" key="1">
    <source>
        <dbReference type="ARBA" id="ARBA00004613"/>
    </source>
</evidence>
<dbReference type="GO" id="GO:0006954">
    <property type="term" value="P:inflammatory response"/>
    <property type="evidence" value="ECO:0007669"/>
    <property type="project" value="UniProtKB-KW"/>
</dbReference>
<dbReference type="Pfam" id="PF00048">
    <property type="entry name" value="IL8"/>
    <property type="match status" value="1"/>
</dbReference>
<dbReference type="GO" id="GO:0006955">
    <property type="term" value="P:immune response"/>
    <property type="evidence" value="ECO:0007669"/>
    <property type="project" value="InterPro"/>
</dbReference>
<evidence type="ECO:0000256" key="9">
    <source>
        <dbReference type="SAM" id="SignalP"/>
    </source>
</evidence>
<evidence type="ECO:0000313" key="12">
    <source>
        <dbReference type="Proteomes" id="UP000316079"/>
    </source>
</evidence>
<reference evidence="11 12" key="1">
    <citation type="journal article" date="2019" name="Sci. Data">
        <title>Hybrid genome assembly and annotation of Danionella translucida.</title>
        <authorList>
            <person name="Kadobianskyi M."/>
            <person name="Schulze L."/>
            <person name="Schuelke M."/>
            <person name="Judkewitz B."/>
        </authorList>
    </citation>
    <scope>NUCLEOTIDE SEQUENCE [LARGE SCALE GENOMIC DNA]</scope>
    <source>
        <strain evidence="11 12">Bolton</strain>
    </source>
</reference>
<feature type="domain" description="Chemokine interleukin-8-like" evidence="10">
    <location>
        <begin position="28"/>
        <end position="88"/>
    </location>
</feature>
<dbReference type="PANTHER" id="PTHR12015">
    <property type="entry name" value="SMALL INDUCIBLE CYTOKINE A"/>
    <property type="match status" value="1"/>
</dbReference>
<accession>A0A553RBY3</accession>
<feature type="compositionally biased region" description="Basic and acidic residues" evidence="8">
    <location>
        <begin position="96"/>
        <end position="112"/>
    </location>
</feature>
<comment type="caution">
    <text evidence="11">The sequence shown here is derived from an EMBL/GenBank/DDBJ whole genome shotgun (WGS) entry which is preliminary data.</text>
</comment>
<evidence type="ECO:0000256" key="2">
    <source>
        <dbReference type="ARBA" id="ARBA00022500"/>
    </source>
</evidence>
<evidence type="ECO:0000256" key="7">
    <source>
        <dbReference type="ARBA" id="ARBA00023198"/>
    </source>
</evidence>
<dbReference type="SMART" id="SM00199">
    <property type="entry name" value="SCY"/>
    <property type="match status" value="1"/>
</dbReference>
<dbReference type="PANTHER" id="PTHR12015:SF108">
    <property type="entry name" value="C-C MOTIF CHEMOKINE 20"/>
    <property type="match status" value="1"/>
</dbReference>
<dbReference type="EMBL" id="SRMA01025052">
    <property type="protein sequence ID" value="TRY99691.1"/>
    <property type="molecule type" value="Genomic_DNA"/>
</dbReference>
<evidence type="ECO:0000256" key="4">
    <source>
        <dbReference type="ARBA" id="ARBA00022525"/>
    </source>
</evidence>
<gene>
    <name evidence="11" type="ORF">DNTS_029431</name>
</gene>
<keyword evidence="12" id="KW-1185">Reference proteome</keyword>
<name>A0A553RBY3_9TELE</name>
<keyword evidence="5 9" id="KW-0732">Signal</keyword>
<dbReference type="FunFam" id="2.40.50.40:FF:000012">
    <property type="entry name" value="C-C motif chemokine"/>
    <property type="match status" value="1"/>
</dbReference>
<feature type="chain" id="PRO_5021919637" description="Chemokine interleukin-8-like domain-containing protein" evidence="9">
    <location>
        <begin position="24"/>
        <end position="123"/>
    </location>
</feature>
<dbReference type="GO" id="GO:0005615">
    <property type="term" value="C:extracellular space"/>
    <property type="evidence" value="ECO:0007669"/>
    <property type="project" value="UniProtKB-KW"/>
</dbReference>
<evidence type="ECO:0000259" key="10">
    <source>
        <dbReference type="SMART" id="SM00199"/>
    </source>
</evidence>
<dbReference type="Gene3D" id="2.40.50.40">
    <property type="match status" value="1"/>
</dbReference>
<dbReference type="GO" id="GO:0008009">
    <property type="term" value="F:chemokine activity"/>
    <property type="evidence" value="ECO:0007669"/>
    <property type="project" value="InterPro"/>
</dbReference>
<sequence>MSLAAITLVSSVLLNLFPQTPEAYGPLNFACCVKYTRKPVPFAVIKGFIEQSSIEVCRIDAIIFFTRNNKKICASVRDRWVKAALGRLRSKIAKLESKASQHMTRAGEKRVNETNTHSPWSFE</sequence>
<keyword evidence="2" id="KW-0145">Chemotaxis</keyword>
<feature type="signal peptide" evidence="9">
    <location>
        <begin position="1"/>
        <end position="23"/>
    </location>
</feature>
<comment type="subcellular location">
    <subcellularLocation>
        <location evidence="1">Secreted</location>
    </subcellularLocation>
</comment>
<proteinExistence type="predicted"/>
<evidence type="ECO:0000256" key="5">
    <source>
        <dbReference type="ARBA" id="ARBA00022729"/>
    </source>
</evidence>
<dbReference type="STRING" id="623744.A0A553RBY3"/>
<evidence type="ECO:0000313" key="11">
    <source>
        <dbReference type="EMBL" id="TRY99691.1"/>
    </source>
</evidence>
<dbReference type="AlphaFoldDB" id="A0A553RBY3"/>
<organism evidence="11 12">
    <name type="scientific">Danionella cerebrum</name>
    <dbReference type="NCBI Taxonomy" id="2873325"/>
    <lineage>
        <taxon>Eukaryota</taxon>
        <taxon>Metazoa</taxon>
        <taxon>Chordata</taxon>
        <taxon>Craniata</taxon>
        <taxon>Vertebrata</taxon>
        <taxon>Euteleostomi</taxon>
        <taxon>Actinopterygii</taxon>
        <taxon>Neopterygii</taxon>
        <taxon>Teleostei</taxon>
        <taxon>Ostariophysi</taxon>
        <taxon>Cypriniformes</taxon>
        <taxon>Danionidae</taxon>
        <taxon>Danioninae</taxon>
        <taxon>Danionella</taxon>
    </lineage>
</organism>
<feature type="region of interest" description="Disordered" evidence="8">
    <location>
        <begin position="96"/>
        <end position="123"/>
    </location>
</feature>
<keyword evidence="3" id="KW-0202">Cytokine</keyword>
<protein>
    <recommendedName>
        <fullName evidence="10">Chemokine interleukin-8-like domain-containing protein</fullName>
    </recommendedName>
</protein>